<name>A0A428SGR3_9HYPO</name>
<evidence type="ECO:0000313" key="10">
    <source>
        <dbReference type="Proteomes" id="UP000287144"/>
    </source>
</evidence>
<feature type="transmembrane region" description="Helical" evidence="7">
    <location>
        <begin position="338"/>
        <end position="363"/>
    </location>
</feature>
<feature type="transmembrane region" description="Helical" evidence="7">
    <location>
        <begin position="106"/>
        <end position="126"/>
    </location>
</feature>
<accession>A0A428SGR3</accession>
<proteinExistence type="inferred from homology"/>
<feature type="transmembrane region" description="Helical" evidence="7">
    <location>
        <begin position="447"/>
        <end position="472"/>
    </location>
</feature>
<dbReference type="STRING" id="1325735.A0A428SGR3"/>
<evidence type="ECO:0000256" key="3">
    <source>
        <dbReference type="ARBA" id="ARBA00022692"/>
    </source>
</evidence>
<evidence type="ECO:0000256" key="5">
    <source>
        <dbReference type="ARBA" id="ARBA00023136"/>
    </source>
</evidence>
<keyword evidence="4 7" id="KW-1133">Transmembrane helix</keyword>
<gene>
    <name evidence="9" type="ORF">CEP52_015058</name>
</gene>
<feature type="transmembrane region" description="Helical" evidence="7">
    <location>
        <begin position="384"/>
        <end position="405"/>
    </location>
</feature>
<evidence type="ECO:0000256" key="6">
    <source>
        <dbReference type="SAM" id="MobiDB-lite"/>
    </source>
</evidence>
<dbReference type="EMBL" id="NKCK01000252">
    <property type="protein sequence ID" value="RSL88959.1"/>
    <property type="molecule type" value="Genomic_DNA"/>
</dbReference>
<keyword evidence="10" id="KW-1185">Reference proteome</keyword>
<feature type="transmembrane region" description="Helical" evidence="7">
    <location>
        <begin position="295"/>
        <end position="318"/>
    </location>
</feature>
<evidence type="ECO:0000259" key="8">
    <source>
        <dbReference type="Pfam" id="PF01490"/>
    </source>
</evidence>
<reference evidence="9 10" key="1">
    <citation type="submission" date="2017-06" db="EMBL/GenBank/DDBJ databases">
        <title>Comparative genomic analysis of Ambrosia Fusariam Clade fungi.</title>
        <authorList>
            <person name="Stajich J.E."/>
            <person name="Carrillo J."/>
            <person name="Kijimoto T."/>
            <person name="Eskalen A."/>
            <person name="O'Donnell K."/>
            <person name="Kasson M."/>
        </authorList>
    </citation>
    <scope>NUCLEOTIDE SEQUENCE [LARGE SCALE GENOMIC DNA]</scope>
    <source>
        <strain evidence="9 10">NRRL62579</strain>
    </source>
</reference>
<dbReference type="PANTHER" id="PTHR22950:SF479">
    <property type="entry name" value="AMINO ACID TRANSPORTER (EUROFUNG)-RELATED"/>
    <property type="match status" value="1"/>
</dbReference>
<dbReference type="Pfam" id="PF01490">
    <property type="entry name" value="Aa_trans"/>
    <property type="match status" value="1"/>
</dbReference>
<evidence type="ECO:0000256" key="7">
    <source>
        <dbReference type="SAM" id="Phobius"/>
    </source>
</evidence>
<comment type="caution">
    <text evidence="9">The sequence shown here is derived from an EMBL/GenBank/DDBJ whole genome shotgun (WGS) entry which is preliminary data.</text>
</comment>
<feature type="domain" description="Amino acid transporter transmembrane" evidence="8">
    <location>
        <begin position="78"/>
        <end position="472"/>
    </location>
</feature>
<comment type="subcellular location">
    <subcellularLocation>
        <location evidence="1">Membrane</location>
        <topology evidence="1">Multi-pass membrane protein</topology>
    </subcellularLocation>
</comment>
<feature type="transmembrane region" description="Helical" evidence="7">
    <location>
        <begin position="217"/>
        <end position="237"/>
    </location>
</feature>
<feature type="transmembrane region" description="Helical" evidence="7">
    <location>
        <begin position="156"/>
        <end position="179"/>
    </location>
</feature>
<organism evidence="9 10">
    <name type="scientific">Fusarium oligoseptatum</name>
    <dbReference type="NCBI Taxonomy" id="2604345"/>
    <lineage>
        <taxon>Eukaryota</taxon>
        <taxon>Fungi</taxon>
        <taxon>Dikarya</taxon>
        <taxon>Ascomycota</taxon>
        <taxon>Pezizomycotina</taxon>
        <taxon>Sordariomycetes</taxon>
        <taxon>Hypocreomycetidae</taxon>
        <taxon>Hypocreales</taxon>
        <taxon>Nectriaceae</taxon>
        <taxon>Fusarium</taxon>
        <taxon>Fusarium solani species complex</taxon>
    </lineage>
</organism>
<feature type="transmembrane region" description="Helical" evidence="7">
    <location>
        <begin position="185"/>
        <end position="205"/>
    </location>
</feature>
<comment type="similarity">
    <text evidence="2">Belongs to the amino acid/polyamine transporter 2 family.</text>
</comment>
<feature type="region of interest" description="Disordered" evidence="6">
    <location>
        <begin position="1"/>
        <end position="20"/>
    </location>
</feature>
<evidence type="ECO:0000256" key="4">
    <source>
        <dbReference type="ARBA" id="ARBA00022989"/>
    </source>
</evidence>
<evidence type="ECO:0000256" key="1">
    <source>
        <dbReference type="ARBA" id="ARBA00004141"/>
    </source>
</evidence>
<keyword evidence="3 7" id="KW-0812">Transmembrane</keyword>
<protein>
    <recommendedName>
        <fullName evidence="8">Amino acid transporter transmembrane domain-containing protein</fullName>
    </recommendedName>
</protein>
<sequence>MSNRATPNNNTKTSRGNGSHEIFQKVGRAGAVDDQIHESSASDNDQVKTAADFQEVPAGAVEKGNIFEQGGKNYRTLGRWDTILILFTNQLGLGILSLPSTIKTLGIVPGIIAIIGIGFLSWYSAFELLQFYSKHPNVVSIVEMTRVVGGPWFESIAGVVMMIQVVFIVASAVVTLSVALNTLSNHGTCTVVFILVSCIGCYILSIPRTMKFVSKAGIPNAVSVVGACMVVLVSLAVSGPNNKPDDWARDIVIVGHPSFRDGLNACLRAVFSYAGTFTFVSYMAEMKDPARDFGFSLAVLEIGSTVFYVIMAVVLYCLSAELTTSPVLSAAATIPAKVAYGIILPAVIATALSIGHTGCKYLYVAALRKMNALNQVTDNSVKSWTTWVISVSAFWVLIFTISNVIPIFDSILSITSATTIPWFTYGFAAIFWFYSNWDVKFSNWRKISLTIVNVLIILATFFLNAGGLWAAITELLDLFDKGDGIGGVFSCGNNAIF</sequence>
<dbReference type="AlphaFoldDB" id="A0A428SGR3"/>
<feature type="compositionally biased region" description="Polar residues" evidence="6">
    <location>
        <begin position="1"/>
        <end position="17"/>
    </location>
</feature>
<feature type="transmembrane region" description="Helical" evidence="7">
    <location>
        <begin position="411"/>
        <end position="435"/>
    </location>
</feature>
<evidence type="ECO:0000313" key="9">
    <source>
        <dbReference type="EMBL" id="RSL88959.1"/>
    </source>
</evidence>
<dbReference type="PANTHER" id="PTHR22950">
    <property type="entry name" value="AMINO ACID TRANSPORTER"/>
    <property type="match status" value="1"/>
</dbReference>
<evidence type="ECO:0000256" key="2">
    <source>
        <dbReference type="ARBA" id="ARBA00008066"/>
    </source>
</evidence>
<dbReference type="InterPro" id="IPR013057">
    <property type="entry name" value="AA_transpt_TM"/>
</dbReference>
<dbReference type="GO" id="GO:0016020">
    <property type="term" value="C:membrane"/>
    <property type="evidence" value="ECO:0007669"/>
    <property type="project" value="UniProtKB-SubCell"/>
</dbReference>
<dbReference type="Gene3D" id="1.20.1740.10">
    <property type="entry name" value="Amino acid/polyamine transporter I"/>
    <property type="match status" value="1"/>
</dbReference>
<dbReference type="Proteomes" id="UP000287144">
    <property type="component" value="Unassembled WGS sequence"/>
</dbReference>
<keyword evidence="5 7" id="KW-0472">Membrane</keyword>
<dbReference type="GO" id="GO:0015179">
    <property type="term" value="F:L-amino acid transmembrane transporter activity"/>
    <property type="evidence" value="ECO:0007669"/>
    <property type="project" value="TreeGrafter"/>
</dbReference>